<keyword evidence="2" id="KW-1185">Reference proteome</keyword>
<name>A0ACB9K734_9ASTR</name>
<evidence type="ECO:0000313" key="2">
    <source>
        <dbReference type="Proteomes" id="UP001056120"/>
    </source>
</evidence>
<evidence type="ECO:0000313" key="1">
    <source>
        <dbReference type="EMBL" id="KAI3828105.1"/>
    </source>
</evidence>
<gene>
    <name evidence="1" type="ORF">L1987_02202</name>
</gene>
<organism evidence="1 2">
    <name type="scientific">Smallanthus sonchifolius</name>
    <dbReference type="NCBI Taxonomy" id="185202"/>
    <lineage>
        <taxon>Eukaryota</taxon>
        <taxon>Viridiplantae</taxon>
        <taxon>Streptophyta</taxon>
        <taxon>Embryophyta</taxon>
        <taxon>Tracheophyta</taxon>
        <taxon>Spermatophyta</taxon>
        <taxon>Magnoliopsida</taxon>
        <taxon>eudicotyledons</taxon>
        <taxon>Gunneridae</taxon>
        <taxon>Pentapetalae</taxon>
        <taxon>asterids</taxon>
        <taxon>campanulids</taxon>
        <taxon>Asterales</taxon>
        <taxon>Asteraceae</taxon>
        <taxon>Asteroideae</taxon>
        <taxon>Heliantheae alliance</taxon>
        <taxon>Millerieae</taxon>
        <taxon>Smallanthus</taxon>
    </lineage>
</organism>
<comment type="caution">
    <text evidence="1">The sequence shown here is derived from an EMBL/GenBank/DDBJ whole genome shotgun (WGS) entry which is preliminary data.</text>
</comment>
<proteinExistence type="predicted"/>
<sequence length="393" mass="45351">MFRLNPSMEDLPSHIMIDILSRLPVKTIIHCKCVCTNWRNLVLDSHFANIHLSRSPAGLMIHHQSEGISRTGNNNTPGVLRLVEIKDEVDHQRLHHDPVMSLDLNLAPVLQNAKLLQVGSVNGLICLWEFGPKVDNTYISNPITREYIILPRQKYYREGYAIIVYGFGVGLQTKEYKVVRTFQGDIPPNPLQTSRPSLLEAEVYTLGTGQWRSLGHVPYWLKGFDGPFLNGNAHWSVVDKDAPEKLCTFDIDKETFQLFPSPPYEAIDGQMHFQSLAVLKGCLCQSDTCYDSQFTVWVMKEYGVKKSWHKELVIKQSISPDLDWMMWEPVYLVEGLKDGSILMVYYEDLLLKYCTQMKTIEKIEIFDRYLWGKAYRPSFLRLKSFESERAHVF</sequence>
<reference evidence="1 2" key="2">
    <citation type="journal article" date="2022" name="Mol. Ecol. Resour.">
        <title>The genomes of chicory, endive, great burdock and yacon provide insights into Asteraceae paleo-polyploidization history and plant inulin production.</title>
        <authorList>
            <person name="Fan W."/>
            <person name="Wang S."/>
            <person name="Wang H."/>
            <person name="Wang A."/>
            <person name="Jiang F."/>
            <person name="Liu H."/>
            <person name="Zhao H."/>
            <person name="Xu D."/>
            <person name="Zhang Y."/>
        </authorList>
    </citation>
    <scope>NUCLEOTIDE SEQUENCE [LARGE SCALE GENOMIC DNA]</scope>
    <source>
        <strain evidence="2">cv. Yunnan</strain>
        <tissue evidence="1">Leaves</tissue>
    </source>
</reference>
<dbReference type="Proteomes" id="UP001056120">
    <property type="component" value="Linkage Group LG01"/>
</dbReference>
<protein>
    <submittedName>
        <fullName evidence="1">Uncharacterized protein</fullName>
    </submittedName>
</protein>
<dbReference type="EMBL" id="CM042018">
    <property type="protein sequence ID" value="KAI3828105.1"/>
    <property type="molecule type" value="Genomic_DNA"/>
</dbReference>
<reference evidence="2" key="1">
    <citation type="journal article" date="2022" name="Mol. Ecol. Resour.">
        <title>The genomes of chicory, endive, great burdock and yacon provide insights into Asteraceae palaeo-polyploidization history and plant inulin production.</title>
        <authorList>
            <person name="Fan W."/>
            <person name="Wang S."/>
            <person name="Wang H."/>
            <person name="Wang A."/>
            <person name="Jiang F."/>
            <person name="Liu H."/>
            <person name="Zhao H."/>
            <person name="Xu D."/>
            <person name="Zhang Y."/>
        </authorList>
    </citation>
    <scope>NUCLEOTIDE SEQUENCE [LARGE SCALE GENOMIC DNA]</scope>
    <source>
        <strain evidence="2">cv. Yunnan</strain>
    </source>
</reference>
<accession>A0ACB9K734</accession>